<dbReference type="SMART" id="SM00849">
    <property type="entry name" value="Lactamase_B"/>
    <property type="match status" value="1"/>
</dbReference>
<dbReference type="KEGG" id="glj:GKIL_3682"/>
<dbReference type="eggNOG" id="COG0491">
    <property type="taxonomic scope" value="Bacteria"/>
</dbReference>
<keyword evidence="3" id="KW-1185">Reference proteome</keyword>
<name>U5QM33_GLOK1</name>
<dbReference type="EMBL" id="CP003587">
    <property type="protein sequence ID" value="AGY59928.1"/>
    <property type="molecule type" value="Genomic_DNA"/>
</dbReference>
<reference evidence="2 3" key="1">
    <citation type="journal article" date="2013" name="PLoS ONE">
        <title>Cultivation and Complete Genome Sequencing of Gloeobacter kilaueensis sp. nov., from a Lava Cave in Kilauea Caldera, Hawai'i.</title>
        <authorList>
            <person name="Saw J.H."/>
            <person name="Schatz M."/>
            <person name="Brown M.V."/>
            <person name="Kunkel D.D."/>
            <person name="Foster J.S."/>
            <person name="Shick H."/>
            <person name="Christensen S."/>
            <person name="Hou S."/>
            <person name="Wan X."/>
            <person name="Donachie S.P."/>
        </authorList>
    </citation>
    <scope>NUCLEOTIDE SEQUENCE [LARGE SCALE GENOMIC DNA]</scope>
    <source>
        <strain evidence="3">JS</strain>
    </source>
</reference>
<dbReference type="PATRIC" id="fig|1183438.3.peg.3618"/>
<dbReference type="InterPro" id="IPR001279">
    <property type="entry name" value="Metallo-B-lactamas"/>
</dbReference>
<dbReference type="InterPro" id="IPR036866">
    <property type="entry name" value="RibonucZ/Hydroxyglut_hydro"/>
</dbReference>
<dbReference type="RefSeq" id="WP_023175244.1">
    <property type="nucleotide sequence ID" value="NC_022600.1"/>
</dbReference>
<protein>
    <submittedName>
        <fullName evidence="2">Zn-dependent hydrolases, including glyoxylase</fullName>
    </submittedName>
</protein>
<keyword evidence="2" id="KW-0378">Hydrolase</keyword>
<dbReference type="Pfam" id="PF00753">
    <property type="entry name" value="Lactamase_B"/>
    <property type="match status" value="1"/>
</dbReference>
<accession>U5QM33</accession>
<dbReference type="PANTHER" id="PTHR42773:SF3">
    <property type="entry name" value="SLR0630 PROTEIN"/>
    <property type="match status" value="1"/>
</dbReference>
<evidence type="ECO:0000259" key="1">
    <source>
        <dbReference type="SMART" id="SM00849"/>
    </source>
</evidence>
<dbReference type="HOGENOM" id="CLU_107996_0_0_3"/>
<dbReference type="SUPFAM" id="SSF56281">
    <property type="entry name" value="Metallo-hydrolase/oxidoreductase"/>
    <property type="match status" value="1"/>
</dbReference>
<proteinExistence type="predicted"/>
<dbReference type="Proteomes" id="UP000017396">
    <property type="component" value="Chromosome"/>
</dbReference>
<dbReference type="OrthoDB" id="9802991at2"/>
<dbReference type="Gene3D" id="3.60.15.10">
    <property type="entry name" value="Ribonuclease Z/Hydroxyacylglutathione hydrolase-like"/>
    <property type="match status" value="1"/>
</dbReference>
<dbReference type="AlphaFoldDB" id="U5QM33"/>
<evidence type="ECO:0000313" key="2">
    <source>
        <dbReference type="EMBL" id="AGY59928.1"/>
    </source>
</evidence>
<evidence type="ECO:0000313" key="3">
    <source>
        <dbReference type="Proteomes" id="UP000017396"/>
    </source>
</evidence>
<organism evidence="2 3">
    <name type="scientific">Gloeobacter kilaueensis (strain ATCC BAA-2537 / CCAP 1431/1 / ULC 316 / JS1)</name>
    <dbReference type="NCBI Taxonomy" id="1183438"/>
    <lineage>
        <taxon>Bacteria</taxon>
        <taxon>Bacillati</taxon>
        <taxon>Cyanobacteriota</taxon>
        <taxon>Cyanophyceae</taxon>
        <taxon>Gloeobacterales</taxon>
        <taxon>Gloeobacteraceae</taxon>
        <taxon>Gloeobacter</taxon>
    </lineage>
</organism>
<feature type="domain" description="Metallo-beta-lactamase" evidence="1">
    <location>
        <begin position="21"/>
        <end position="186"/>
    </location>
</feature>
<sequence>MTTREIFGDLLSFKPNRHTLGGTSYLLVATAANGLGCNWLVDCPAWSEVNRLQIEQAGGIGAVFVTHRGAIGELEAFCRHFQVAAWIQEQEAYLLLARELTVHTFAERTQLDTGLTALWTPGHSPGSSCLLWQAHGGVLFSGRHLLPDGRGNVGPVQTAKTFHWPRQLASAERLGPLNYRHVCPGAAVGLLRGQSTIVVDEREHRSV</sequence>
<gene>
    <name evidence="2" type="ORF">GKIL_3682</name>
</gene>
<dbReference type="PANTHER" id="PTHR42773">
    <property type="entry name" value="METALLO-BETA-LACTAMASE-RELATED"/>
    <property type="match status" value="1"/>
</dbReference>
<dbReference type="GO" id="GO:0016787">
    <property type="term" value="F:hydrolase activity"/>
    <property type="evidence" value="ECO:0007669"/>
    <property type="project" value="UniProtKB-KW"/>
</dbReference>
<dbReference type="STRING" id="1183438.GKIL_3682"/>